<gene>
    <name evidence="4" type="ORF">Pan241w_22430</name>
</gene>
<evidence type="ECO:0000256" key="1">
    <source>
        <dbReference type="ARBA" id="ARBA00022729"/>
    </source>
</evidence>
<evidence type="ECO:0000313" key="5">
    <source>
        <dbReference type="Proteomes" id="UP000317171"/>
    </source>
</evidence>
<accession>A0A517RE55</accession>
<dbReference type="Gene3D" id="2.130.10.130">
    <property type="entry name" value="Integrin alpha, N-terminal"/>
    <property type="match status" value="2"/>
</dbReference>
<dbReference type="PANTHER" id="PTHR44103:SF1">
    <property type="entry name" value="PROPROTEIN CONVERTASE P"/>
    <property type="match status" value="1"/>
</dbReference>
<sequence precursor="true">MMRFIFIACLCCSTVTFAADHAPEFKPQTIDDTVEIGYGTAIGDVDGDGKPDILLADKKEFVWYQNPTWKRHVIAENLTERDNVCIAARDIDGDGKVEIAVGAQWNPGDTLNSGAVFYLEPPADRTQLWNPIQLPNQPVIHRMRWVKLGEGKFALVVSPLHGKGNKKGEGAGVKLIAYEKPTNPSDEWKQTVIEDTLHVTHNLDPAQWNPNTEAEEILYAGREGAMLLAFDQGQWNKEPFPVIEGSGEIRMGLLAPTSQFIATIEPLHGDKLVLYQADYRNENTKTKPLSIISRQILDDNIKAGHAIATANLFGNGREEIVAGWRTPNKDQKVGVRVYWATDESGKNWKSTWIDENGMACEDIRLGDLNGDGKIDIVAAGRNSHNLKVYWNQSE</sequence>
<organism evidence="4 5">
    <name type="scientific">Gimesia alba</name>
    <dbReference type="NCBI Taxonomy" id="2527973"/>
    <lineage>
        <taxon>Bacteria</taxon>
        <taxon>Pseudomonadati</taxon>
        <taxon>Planctomycetota</taxon>
        <taxon>Planctomycetia</taxon>
        <taxon>Planctomycetales</taxon>
        <taxon>Planctomycetaceae</taxon>
        <taxon>Gimesia</taxon>
    </lineage>
</organism>
<keyword evidence="1 2" id="KW-0732">Signal</keyword>
<feature type="chain" id="PRO_5022022724" evidence="2">
    <location>
        <begin position="19"/>
        <end position="394"/>
    </location>
</feature>
<dbReference type="SUPFAM" id="SSF69318">
    <property type="entry name" value="Integrin alpha N-terminal domain"/>
    <property type="match status" value="1"/>
</dbReference>
<feature type="signal peptide" evidence="2">
    <location>
        <begin position="1"/>
        <end position="18"/>
    </location>
</feature>
<dbReference type="InterPro" id="IPR028994">
    <property type="entry name" value="Integrin_alpha_N"/>
</dbReference>
<feature type="domain" description="Aldos-2-ulose dehydratase beta-propeller" evidence="3">
    <location>
        <begin position="114"/>
        <end position="275"/>
    </location>
</feature>
<dbReference type="Pfam" id="PF13517">
    <property type="entry name" value="FG-GAP_3"/>
    <property type="match status" value="2"/>
</dbReference>
<dbReference type="KEGG" id="gaz:Pan241w_22430"/>
<dbReference type="AlphaFoldDB" id="A0A517RE55"/>
<dbReference type="PANTHER" id="PTHR44103">
    <property type="entry name" value="PROPROTEIN CONVERTASE P"/>
    <property type="match status" value="1"/>
</dbReference>
<evidence type="ECO:0000259" key="3">
    <source>
        <dbReference type="Pfam" id="PF22301"/>
    </source>
</evidence>
<dbReference type="Pfam" id="PF22301">
    <property type="entry name" value="AUDH_beta_propeller"/>
    <property type="match status" value="1"/>
</dbReference>
<dbReference type="InterPro" id="IPR013517">
    <property type="entry name" value="FG-GAP"/>
</dbReference>
<reference evidence="4 5" key="1">
    <citation type="submission" date="2019-02" db="EMBL/GenBank/DDBJ databases">
        <title>Deep-cultivation of Planctomycetes and their phenomic and genomic characterization uncovers novel biology.</title>
        <authorList>
            <person name="Wiegand S."/>
            <person name="Jogler M."/>
            <person name="Boedeker C."/>
            <person name="Pinto D."/>
            <person name="Vollmers J."/>
            <person name="Rivas-Marin E."/>
            <person name="Kohn T."/>
            <person name="Peeters S.H."/>
            <person name="Heuer A."/>
            <person name="Rast P."/>
            <person name="Oberbeckmann S."/>
            <person name="Bunk B."/>
            <person name="Jeske O."/>
            <person name="Meyerdierks A."/>
            <person name="Storesund J.E."/>
            <person name="Kallscheuer N."/>
            <person name="Luecker S."/>
            <person name="Lage O.M."/>
            <person name="Pohl T."/>
            <person name="Merkel B.J."/>
            <person name="Hornburger P."/>
            <person name="Mueller R.-W."/>
            <person name="Bruemmer F."/>
            <person name="Labrenz M."/>
            <person name="Spormann A.M."/>
            <person name="Op den Camp H."/>
            <person name="Overmann J."/>
            <person name="Amann R."/>
            <person name="Jetten M.S.M."/>
            <person name="Mascher T."/>
            <person name="Medema M.H."/>
            <person name="Devos D.P."/>
            <person name="Kaster A.-K."/>
            <person name="Ovreas L."/>
            <person name="Rohde M."/>
            <person name="Galperin M.Y."/>
            <person name="Jogler C."/>
        </authorList>
    </citation>
    <scope>NUCLEOTIDE SEQUENCE [LARGE SCALE GENOMIC DNA]</scope>
    <source>
        <strain evidence="4 5">Pan241w</strain>
    </source>
</reference>
<proteinExistence type="predicted"/>
<dbReference type="OrthoDB" id="247570at2"/>
<evidence type="ECO:0000256" key="2">
    <source>
        <dbReference type="SAM" id="SignalP"/>
    </source>
</evidence>
<keyword evidence="5" id="KW-1185">Reference proteome</keyword>
<dbReference type="Proteomes" id="UP000317171">
    <property type="component" value="Chromosome"/>
</dbReference>
<name>A0A517RE55_9PLAN</name>
<dbReference type="EMBL" id="CP036269">
    <property type="protein sequence ID" value="QDT42162.1"/>
    <property type="molecule type" value="Genomic_DNA"/>
</dbReference>
<dbReference type="InterPro" id="IPR054583">
    <property type="entry name" value="Beta-prop_AUDH"/>
</dbReference>
<evidence type="ECO:0000313" key="4">
    <source>
        <dbReference type="EMBL" id="QDT42162.1"/>
    </source>
</evidence>
<protein>
    <submittedName>
        <fullName evidence="4">FG-GAP repeat protein</fullName>
    </submittedName>
</protein>
<dbReference type="RefSeq" id="WP_145214926.1">
    <property type="nucleotide sequence ID" value="NZ_CP036269.1"/>
</dbReference>